<dbReference type="AlphaFoldDB" id="A0A445KY83"/>
<comment type="caution">
    <text evidence="1">The sequence shown here is derived from an EMBL/GenBank/DDBJ whole genome shotgun (WGS) entry which is preliminary data.</text>
</comment>
<organism evidence="1 2">
    <name type="scientific">Glycine soja</name>
    <name type="common">Wild soybean</name>
    <dbReference type="NCBI Taxonomy" id="3848"/>
    <lineage>
        <taxon>Eukaryota</taxon>
        <taxon>Viridiplantae</taxon>
        <taxon>Streptophyta</taxon>
        <taxon>Embryophyta</taxon>
        <taxon>Tracheophyta</taxon>
        <taxon>Spermatophyta</taxon>
        <taxon>Magnoliopsida</taxon>
        <taxon>eudicotyledons</taxon>
        <taxon>Gunneridae</taxon>
        <taxon>Pentapetalae</taxon>
        <taxon>rosids</taxon>
        <taxon>fabids</taxon>
        <taxon>Fabales</taxon>
        <taxon>Fabaceae</taxon>
        <taxon>Papilionoideae</taxon>
        <taxon>50 kb inversion clade</taxon>
        <taxon>NPAAA clade</taxon>
        <taxon>indigoferoid/millettioid clade</taxon>
        <taxon>Phaseoleae</taxon>
        <taxon>Glycine</taxon>
        <taxon>Glycine subgen. Soja</taxon>
    </lineage>
</organism>
<reference evidence="1 2" key="1">
    <citation type="submission" date="2018-09" db="EMBL/GenBank/DDBJ databases">
        <title>A high-quality reference genome of wild soybean provides a powerful tool to mine soybean genomes.</title>
        <authorList>
            <person name="Xie M."/>
            <person name="Chung C.Y.L."/>
            <person name="Li M.-W."/>
            <person name="Wong F.-L."/>
            <person name="Chan T.-F."/>
            <person name="Lam H.-M."/>
        </authorList>
    </citation>
    <scope>NUCLEOTIDE SEQUENCE [LARGE SCALE GENOMIC DNA]</scope>
    <source>
        <strain evidence="2">cv. W05</strain>
        <tissue evidence="1">Hypocotyl of etiolated seedlings</tissue>
    </source>
</reference>
<sequence length="58" mass="6510">MVEKEAIEEAQSKLQSEFLQILRSRRPAQVTLTVQLAKPVANPLFQDSPPSIKEQGFS</sequence>
<gene>
    <name evidence="1" type="ORF">D0Y65_009119</name>
</gene>
<dbReference type="Proteomes" id="UP000289340">
    <property type="component" value="Chromosome 4"/>
</dbReference>
<dbReference type="EMBL" id="QZWG01000004">
    <property type="protein sequence ID" value="RZC15628.1"/>
    <property type="molecule type" value="Genomic_DNA"/>
</dbReference>
<evidence type="ECO:0000313" key="1">
    <source>
        <dbReference type="EMBL" id="RZC15628.1"/>
    </source>
</evidence>
<name>A0A445KY83_GLYSO</name>
<accession>A0A445KY83</accession>
<keyword evidence="2" id="KW-1185">Reference proteome</keyword>
<protein>
    <submittedName>
        <fullName evidence="1">Uncharacterized protein</fullName>
    </submittedName>
</protein>
<proteinExistence type="predicted"/>
<evidence type="ECO:0000313" key="2">
    <source>
        <dbReference type="Proteomes" id="UP000289340"/>
    </source>
</evidence>